<dbReference type="Gene3D" id="3.30.870.10">
    <property type="entry name" value="Endonuclease Chain A"/>
    <property type="match status" value="2"/>
</dbReference>
<dbReference type="Proteomes" id="UP000829817">
    <property type="component" value="Chromosome"/>
</dbReference>
<keyword evidence="1" id="KW-1133">Transmembrane helix</keyword>
<feature type="domain" description="PLD phosphodiesterase" evidence="2">
    <location>
        <begin position="310"/>
        <end position="337"/>
    </location>
</feature>
<proteinExistence type="predicted"/>
<feature type="transmembrane region" description="Helical" evidence="1">
    <location>
        <begin position="455"/>
        <end position="473"/>
    </location>
</feature>
<evidence type="ECO:0000313" key="3">
    <source>
        <dbReference type="EMBL" id="UOO81551.1"/>
    </source>
</evidence>
<dbReference type="PANTHER" id="PTHR21248">
    <property type="entry name" value="CARDIOLIPIN SYNTHASE"/>
    <property type="match status" value="1"/>
</dbReference>
<evidence type="ECO:0000256" key="1">
    <source>
        <dbReference type="SAM" id="Phobius"/>
    </source>
</evidence>
<dbReference type="CDD" id="cd09159">
    <property type="entry name" value="PLDc_ybhO_like_2"/>
    <property type="match status" value="1"/>
</dbReference>
<keyword evidence="4" id="KW-1185">Reference proteome</keyword>
<evidence type="ECO:0000259" key="2">
    <source>
        <dbReference type="PROSITE" id="PS50035"/>
    </source>
</evidence>
<feature type="transmembrane region" description="Helical" evidence="1">
    <location>
        <begin position="429"/>
        <end position="449"/>
    </location>
</feature>
<organism evidence="3 4">
    <name type="scientific">Uruburuella testudinis</name>
    <dbReference type="NCBI Taxonomy" id="1282863"/>
    <lineage>
        <taxon>Bacteria</taxon>
        <taxon>Pseudomonadati</taxon>
        <taxon>Pseudomonadota</taxon>
        <taxon>Betaproteobacteria</taxon>
        <taxon>Neisseriales</taxon>
        <taxon>Neisseriaceae</taxon>
        <taxon>Uruburuella</taxon>
    </lineage>
</organism>
<evidence type="ECO:0000313" key="4">
    <source>
        <dbReference type="Proteomes" id="UP000829817"/>
    </source>
</evidence>
<name>A0ABY4DRN0_9NEIS</name>
<dbReference type="RefSeq" id="WP_244784784.1">
    <property type="nucleotide sequence ID" value="NZ_CP091508.1"/>
</dbReference>
<keyword evidence="1" id="KW-0472">Membrane</keyword>
<gene>
    <name evidence="3" type="ORF">LVJ83_11540</name>
</gene>
<dbReference type="PROSITE" id="PS50035">
    <property type="entry name" value="PLD"/>
    <property type="match status" value="1"/>
</dbReference>
<dbReference type="SUPFAM" id="SSF56024">
    <property type="entry name" value="Phospholipase D/nuclease"/>
    <property type="match status" value="2"/>
</dbReference>
<keyword evidence="1" id="KW-0812">Transmembrane</keyword>
<dbReference type="Pfam" id="PF13091">
    <property type="entry name" value="PLDc_2"/>
    <property type="match status" value="2"/>
</dbReference>
<dbReference type="InterPro" id="IPR025202">
    <property type="entry name" value="PLD-like_dom"/>
</dbReference>
<reference evidence="3 4" key="1">
    <citation type="journal article" date="2022" name="Res Sq">
        <title>Evolution of multicellular longitudinally dividing oral cavity symbionts (Neisseriaceae).</title>
        <authorList>
            <person name="Nyongesa S."/>
            <person name="Weber P."/>
            <person name="Bernet E."/>
            <person name="Pullido F."/>
            <person name="Nieckarz M."/>
            <person name="Delaby M."/>
            <person name="Nieves C."/>
            <person name="Viehboeck T."/>
            <person name="Krause N."/>
            <person name="Rivera-Millot A."/>
            <person name="Nakamura A."/>
            <person name="Vischer N."/>
            <person name="VanNieuwenhze M."/>
            <person name="Brun Y."/>
            <person name="Cava F."/>
            <person name="Bulgheresi S."/>
            <person name="Veyrier F."/>
        </authorList>
    </citation>
    <scope>NUCLEOTIDE SEQUENCE [LARGE SCALE GENOMIC DNA]</scope>
    <source>
        <strain evidence="3 4">CCUG 63373m</strain>
    </source>
</reference>
<dbReference type="PANTHER" id="PTHR21248:SF22">
    <property type="entry name" value="PHOSPHOLIPASE D"/>
    <property type="match status" value="1"/>
</dbReference>
<accession>A0ABY4DRN0</accession>
<sequence length="485" mass="53735">MNTSTSTSTSTSTTRTRNALIEQMMQRASGAPARSGNRIDLLLDCTDNFPAWEAALLSARELICIEMYIFAPDAFGTRLRQILLDKLAEGVKVALVYDWIGSLNAHLRGFFKPLTEAGAEVRSYNPLGWVSGIGILSRNHRKSFVIDGHTAFVSGLCISAAWKGKPEKGIEAWRDTGLKLEGPIVHDILAAFEDTLVSQGGQMPLSMPSENHIPPAGNARARLLATTPANINTMRLDLNVIGLATQNLWITDAYFMPTRMYVQALINAAKAGVDVRILVPRTSDIKWIGTVSRTQYRQLLEAGVRVFEWNGTMIHAKSAIIDGQWARVGSTNLNLSSWYGNRELDVSIEDADTVHRLEHVFLDDLNHATEVILNEKAHAELKEHRQRMFGGIKRLHKGQAKSVMRQALQLSHALDTTMSGTRLVDESEAWSYLTIGIAILLLAVLIWFVPQVITWPLMLVLLIGGGGTFVHAVKQLAEFKRGRHK</sequence>
<dbReference type="SMART" id="SM00155">
    <property type="entry name" value="PLDc"/>
    <property type="match status" value="2"/>
</dbReference>
<dbReference type="InterPro" id="IPR001736">
    <property type="entry name" value="PLipase_D/transphosphatidylase"/>
</dbReference>
<dbReference type="EMBL" id="CP091508">
    <property type="protein sequence ID" value="UOO81551.1"/>
    <property type="molecule type" value="Genomic_DNA"/>
</dbReference>
<protein>
    <submittedName>
        <fullName evidence="3">Phosphatidylserine/phosphatidylglycerophosphate/ cardiolipin synthase family protein</fullName>
    </submittedName>
</protein>
<dbReference type="CDD" id="cd09110">
    <property type="entry name" value="PLDc_CLS_1"/>
    <property type="match status" value="1"/>
</dbReference>